<proteinExistence type="predicted"/>
<dbReference type="RefSeq" id="XP_002765389.1">
    <property type="nucleotide sequence ID" value="XM_002765343.1"/>
</dbReference>
<keyword evidence="3" id="KW-1185">Reference proteome</keyword>
<feature type="coiled-coil region" evidence="1">
    <location>
        <begin position="363"/>
        <end position="525"/>
    </location>
</feature>
<dbReference type="Gene3D" id="1.10.287.1490">
    <property type="match status" value="1"/>
</dbReference>
<keyword evidence="1" id="KW-0175">Coiled coil</keyword>
<dbReference type="InterPro" id="IPR052394">
    <property type="entry name" value="LRR-containing"/>
</dbReference>
<dbReference type="Proteomes" id="UP000007800">
    <property type="component" value="Unassembled WGS sequence"/>
</dbReference>
<dbReference type="InterPro" id="IPR001611">
    <property type="entry name" value="Leu-rich_rpt"/>
</dbReference>
<evidence type="ECO:0000256" key="1">
    <source>
        <dbReference type="SAM" id="Coils"/>
    </source>
</evidence>
<reference evidence="2 3" key="1">
    <citation type="submission" date="2008-07" db="EMBL/GenBank/DDBJ databases">
        <authorList>
            <person name="El-Sayed N."/>
            <person name="Caler E."/>
            <person name="Inman J."/>
            <person name="Amedeo P."/>
            <person name="Hass B."/>
            <person name="Wortman J."/>
        </authorList>
    </citation>
    <scope>NUCLEOTIDE SEQUENCE [LARGE SCALE GENOMIC DNA]</scope>
    <source>
        <strain evidence="3">ATCC 50983 / TXsc</strain>
    </source>
</reference>
<dbReference type="Pfam" id="PF13516">
    <property type="entry name" value="LRR_6"/>
    <property type="match status" value="3"/>
</dbReference>
<sequence length="530" mass="59471">MGRMSDRQPSVIPFQLVPGDRLNIALGCAIYLALTGSSEVINNKFLRKNLQAYTSWNWVLIVSRILLRQEQWDPFLLSNSFGVCMAFRTAGARGLTEMMRQKMALRGVKLTKLQFAAMDHWVHTVPVVLMMFLVVRSGRRPLMTNGIVGIMAQMFFAYSQADRYIGTKGCRALCEALRHIGNDKMLIHSLNLAGNNIHSEGLVYLGNAIRSSQALRHVKEIVLDWNPLGEASPQCFESLLSSLSVAPDLSILSMQECQISPAGAEAIASTLLTHSRSLRHLNLSHNALGPTGGEVLASALNNSGCHTLTTVKLTGNSIPFAIQQGITQVTDRNERMTSRGHTCQRLVSRGTLVHSGMLPLPKVARLQQELEALERGVADKEKRIHAMNEQHAEQLNRQMTTTDKRLSEASIRYEKELGDMKDNMAGLQKELAASNERCAELMMETEQVRKEMRKAETDMQDHKHAREQLEREVADKHRELMERSAELAATRRRAGEEMSQLRTELGRERQALHDKEAAVENYQREMNALV</sequence>
<dbReference type="SMART" id="SM00368">
    <property type="entry name" value="LRR_RI"/>
    <property type="match status" value="3"/>
</dbReference>
<dbReference type="EMBL" id="GG686832">
    <property type="protein sequence ID" value="EEQ98106.1"/>
    <property type="molecule type" value="Genomic_DNA"/>
</dbReference>
<name>C5LYT2_PERM5</name>
<dbReference type="SUPFAM" id="SSF52047">
    <property type="entry name" value="RNI-like"/>
    <property type="match status" value="1"/>
</dbReference>
<evidence type="ECO:0000313" key="2">
    <source>
        <dbReference type="EMBL" id="EEQ98106.1"/>
    </source>
</evidence>
<dbReference type="AlphaFoldDB" id="C5LYT2"/>
<evidence type="ECO:0000313" key="3">
    <source>
        <dbReference type="Proteomes" id="UP000007800"/>
    </source>
</evidence>
<dbReference type="OMA" id="ASKYIME"/>
<accession>C5LYT2</accession>
<dbReference type="OrthoDB" id="341587at2759"/>
<dbReference type="Gene3D" id="3.80.10.10">
    <property type="entry name" value="Ribonuclease Inhibitor"/>
    <property type="match status" value="2"/>
</dbReference>
<dbReference type="PANTHER" id="PTHR24114">
    <property type="entry name" value="LEUCINE RICH REPEAT FAMILY PROTEIN"/>
    <property type="match status" value="1"/>
</dbReference>
<dbReference type="InParanoid" id="C5LYT2"/>
<protein>
    <submittedName>
        <fullName evidence="2">Uncharacterized protein</fullName>
    </submittedName>
</protein>
<dbReference type="GeneID" id="9040540"/>
<organism evidence="3">
    <name type="scientific">Perkinsus marinus (strain ATCC 50983 / TXsc)</name>
    <dbReference type="NCBI Taxonomy" id="423536"/>
    <lineage>
        <taxon>Eukaryota</taxon>
        <taxon>Sar</taxon>
        <taxon>Alveolata</taxon>
        <taxon>Perkinsozoa</taxon>
        <taxon>Perkinsea</taxon>
        <taxon>Perkinsida</taxon>
        <taxon>Perkinsidae</taxon>
        <taxon>Perkinsus</taxon>
    </lineage>
</organism>
<gene>
    <name evidence="2" type="ORF">Pmar_PMAR002385</name>
</gene>
<dbReference type="InterPro" id="IPR032675">
    <property type="entry name" value="LRR_dom_sf"/>
</dbReference>
<dbReference type="PANTHER" id="PTHR24114:SF2">
    <property type="entry name" value="F-BOX DOMAIN-CONTAINING PROTEIN-RELATED"/>
    <property type="match status" value="1"/>
</dbReference>